<dbReference type="InterPro" id="IPR051200">
    <property type="entry name" value="Host-pathogen_enzymatic-act"/>
</dbReference>
<organism evidence="1">
    <name type="scientific">marine metagenome</name>
    <dbReference type="NCBI Taxonomy" id="408172"/>
    <lineage>
        <taxon>unclassified sequences</taxon>
        <taxon>metagenomes</taxon>
        <taxon>ecological metagenomes</taxon>
    </lineage>
</organism>
<dbReference type="SUPFAM" id="SSF50969">
    <property type="entry name" value="YVTN repeat-like/Quinoprotein amine dehydrogenase"/>
    <property type="match status" value="1"/>
</dbReference>
<dbReference type="Gene3D" id="2.130.10.10">
    <property type="entry name" value="YVTN repeat-like/Quinoprotein amine dehydrogenase"/>
    <property type="match status" value="1"/>
</dbReference>
<evidence type="ECO:0008006" key="2">
    <source>
        <dbReference type="Google" id="ProtNLM"/>
    </source>
</evidence>
<name>A0A381ZZE1_9ZZZZ</name>
<dbReference type="InterPro" id="IPR015943">
    <property type="entry name" value="WD40/YVTN_repeat-like_dom_sf"/>
</dbReference>
<dbReference type="InterPro" id="IPR011044">
    <property type="entry name" value="Quino_amine_DH_bsu"/>
</dbReference>
<dbReference type="PANTHER" id="PTHR47197">
    <property type="entry name" value="PROTEIN NIRF"/>
    <property type="match status" value="1"/>
</dbReference>
<evidence type="ECO:0000313" key="1">
    <source>
        <dbReference type="EMBL" id="SVA94668.1"/>
    </source>
</evidence>
<sequence length="373" mass="41383">MRNSPLFLLLVTGYVWAASASAAVDISNPLRLMFVADGSEPIIDVIDLREEEVIFRIETDYKVDDLVATPHAPVLVYTNIEQRLVTLYDLKNKLVAKRVKLPIVPRHMVMDTTGSKIGFTDSHDGGFVLFSAYAGTILFSLEDFPPTTDVLFDPNEIDIYYSNSKAGTVGLIDTNVRKTIEISLTEGGDQQFSSPSRSLDGRYVYVANETSGEVYSLNAFSKVIYRSFEVGEDPARPYTTPEGVFLYMMDKATGRFLSVEQNRFEQYVDQIIGEGIDLVTVGRFDRMNLLASTENPDFYIYDNIQKSVVRSGEFNHVPLDALGSADGRTAYVAFQDGAEVAVIDLENQEIRYIPAVYSGAGAFSIGLSNNVCH</sequence>
<protein>
    <recommendedName>
        <fullName evidence="2">YncE family protein</fullName>
    </recommendedName>
</protein>
<accession>A0A381ZZE1</accession>
<dbReference type="SUPFAM" id="SSF75011">
    <property type="entry name" value="3-carboxy-cis,cis-mucoante lactonizing enzyme"/>
    <property type="match status" value="1"/>
</dbReference>
<dbReference type="EMBL" id="UINC01023294">
    <property type="protein sequence ID" value="SVA94668.1"/>
    <property type="molecule type" value="Genomic_DNA"/>
</dbReference>
<proteinExistence type="predicted"/>
<dbReference type="AlphaFoldDB" id="A0A381ZZE1"/>
<gene>
    <name evidence="1" type="ORF">METZ01_LOCUS147522</name>
</gene>
<reference evidence="1" key="1">
    <citation type="submission" date="2018-05" db="EMBL/GenBank/DDBJ databases">
        <authorList>
            <person name="Lanie J.A."/>
            <person name="Ng W.-L."/>
            <person name="Kazmierczak K.M."/>
            <person name="Andrzejewski T.M."/>
            <person name="Davidsen T.M."/>
            <person name="Wayne K.J."/>
            <person name="Tettelin H."/>
            <person name="Glass J.I."/>
            <person name="Rusch D."/>
            <person name="Podicherti R."/>
            <person name="Tsui H.-C.T."/>
            <person name="Winkler M.E."/>
        </authorList>
    </citation>
    <scope>NUCLEOTIDE SEQUENCE</scope>
</reference>
<dbReference type="PANTHER" id="PTHR47197:SF3">
    <property type="entry name" value="DIHYDRO-HEME D1 DEHYDROGENASE"/>
    <property type="match status" value="1"/>
</dbReference>